<dbReference type="Gene3D" id="1.10.1280.10">
    <property type="entry name" value="Di-copper center containing domain from catechol oxidase"/>
    <property type="match status" value="1"/>
</dbReference>
<dbReference type="PROSITE" id="PS00497">
    <property type="entry name" value="TYROSINASE_1"/>
    <property type="match status" value="1"/>
</dbReference>
<dbReference type="PANTHER" id="PTHR11474:SF122">
    <property type="entry name" value="TYROSINASE COPPER-BINDING DOMAIN-CONTAINING PROTEIN"/>
    <property type="match status" value="1"/>
</dbReference>
<name>A0A2A2JPQ9_9BILA</name>
<reference evidence="4 5" key="1">
    <citation type="journal article" date="2017" name="Curr. Biol.">
        <title>Genome architecture and evolution of a unichromosomal asexual nematode.</title>
        <authorList>
            <person name="Fradin H."/>
            <person name="Zegar C."/>
            <person name="Gutwein M."/>
            <person name="Lucas J."/>
            <person name="Kovtun M."/>
            <person name="Corcoran D."/>
            <person name="Baugh L.R."/>
            <person name="Kiontke K."/>
            <person name="Gunsalus K."/>
            <person name="Fitch D.H."/>
            <person name="Piano F."/>
        </authorList>
    </citation>
    <scope>NUCLEOTIDE SEQUENCE [LARGE SCALE GENOMIC DNA]</scope>
    <source>
        <strain evidence="4">PF1309</strain>
    </source>
</reference>
<proteinExistence type="predicted"/>
<protein>
    <recommendedName>
        <fullName evidence="2 3">Tyrosinase copper-binding domain-containing protein</fullName>
    </recommendedName>
</protein>
<keyword evidence="1" id="KW-0479">Metal-binding</keyword>
<evidence type="ECO:0000256" key="1">
    <source>
        <dbReference type="ARBA" id="ARBA00022723"/>
    </source>
</evidence>
<dbReference type="PANTHER" id="PTHR11474">
    <property type="entry name" value="TYROSINASE FAMILY MEMBER"/>
    <property type="match status" value="1"/>
</dbReference>
<organism evidence="4 5">
    <name type="scientific">Diploscapter pachys</name>
    <dbReference type="NCBI Taxonomy" id="2018661"/>
    <lineage>
        <taxon>Eukaryota</taxon>
        <taxon>Metazoa</taxon>
        <taxon>Ecdysozoa</taxon>
        <taxon>Nematoda</taxon>
        <taxon>Chromadorea</taxon>
        <taxon>Rhabditida</taxon>
        <taxon>Rhabditina</taxon>
        <taxon>Rhabditomorpha</taxon>
        <taxon>Rhabditoidea</taxon>
        <taxon>Rhabditidae</taxon>
        <taxon>Diploscapter</taxon>
    </lineage>
</organism>
<dbReference type="AlphaFoldDB" id="A0A2A2JPQ9"/>
<dbReference type="PRINTS" id="PR00092">
    <property type="entry name" value="TYROSINASE"/>
</dbReference>
<feature type="domain" description="Tyrosinase copper-binding" evidence="2">
    <location>
        <begin position="31"/>
        <end position="48"/>
    </location>
</feature>
<dbReference type="InterPro" id="IPR002227">
    <property type="entry name" value="Tyrosinase_Cu-bd"/>
</dbReference>
<dbReference type="Proteomes" id="UP000218231">
    <property type="component" value="Unassembled WGS sequence"/>
</dbReference>
<dbReference type="OrthoDB" id="6132182at2759"/>
<keyword evidence="5" id="KW-1185">Reference proteome</keyword>
<dbReference type="Pfam" id="PF00264">
    <property type="entry name" value="Tyrosinase"/>
    <property type="match status" value="1"/>
</dbReference>
<accession>A0A2A2JPQ9</accession>
<evidence type="ECO:0000313" key="5">
    <source>
        <dbReference type="Proteomes" id="UP000218231"/>
    </source>
</evidence>
<dbReference type="PROSITE" id="PS00498">
    <property type="entry name" value="TYROSINASE_2"/>
    <property type="match status" value="1"/>
</dbReference>
<dbReference type="STRING" id="2018661.A0A2A2JPQ9"/>
<dbReference type="GO" id="GO:0046872">
    <property type="term" value="F:metal ion binding"/>
    <property type="evidence" value="ECO:0007669"/>
    <property type="project" value="UniProtKB-KW"/>
</dbReference>
<dbReference type="GO" id="GO:0016491">
    <property type="term" value="F:oxidoreductase activity"/>
    <property type="evidence" value="ECO:0007669"/>
    <property type="project" value="InterPro"/>
</dbReference>
<feature type="domain" description="Tyrosinase copper-binding" evidence="3">
    <location>
        <begin position="178"/>
        <end position="189"/>
    </location>
</feature>
<gene>
    <name evidence="4" type="ORF">WR25_20882</name>
</gene>
<dbReference type="SUPFAM" id="SSF48056">
    <property type="entry name" value="Di-copper centre-containing domain"/>
    <property type="match status" value="1"/>
</dbReference>
<dbReference type="EMBL" id="LIAE01010300">
    <property type="protein sequence ID" value="PAV63633.1"/>
    <property type="molecule type" value="Genomic_DNA"/>
</dbReference>
<comment type="caution">
    <text evidence="4">The sequence shown here is derived from an EMBL/GenBank/DDBJ whole genome shotgun (WGS) entry which is preliminary data.</text>
</comment>
<dbReference type="InterPro" id="IPR008922">
    <property type="entry name" value="Di-copper_centre_dom_sf"/>
</dbReference>
<evidence type="ECO:0000313" key="4">
    <source>
        <dbReference type="EMBL" id="PAV63633.1"/>
    </source>
</evidence>
<sequence>MNELKSRLVDNITAWDLHTLVHYPDSAPGAHWGPSFLPWHREFLRQFEIALQTEREGVALPYWDSTLDQGLPEPADSVIWSEELLGNGNGYVKTGPFRDWNTNTNMPLSQVPVRRLYRSTGGRGQDRLMSQKDINWILSRKHFKDLTFCHDKTFESIHGLSHVWVGGFMFVIRVSPNDPVFYMHHSFIDSLWEKFRKKQQSREERESQWATDTCNDLHEYEGQMKPFRISNRDGLSNQYTDEWYEYQDVRHCTPDNSTCDSKYLWCDVQLWRCRSKVVLGGNCTGYDGTDICYNSTCINSMCVLPPRVAAAIRQNRQREQVEITATATSTLDVVWMKTILVDENANGLTDDLSYVNVKLDNGESSTVYLEGATQYPELPGMIYVPLPRPLNDIARHVSLDAVDAQGRYCQAHCFNTTLERYQVCEAQVTLSSNRDLSNPISYTHSVQSRRYLDVDLSSHPSHPRISPPFIVFACSRKLVTSAMISSMPASLERPISMDPFVWMRISFVSQSFDDMQLDVSSDWPIRSSWGSSIRKAASPYDPTILFVQAPNPEQFHSGVRVRIRIYKDGERVQCNHKCTKDDGSVHRCEGSFILNKEPNYSDDIYTSDSESLSVLGWDMRGHPSTWRHRVPYLAISC</sequence>
<evidence type="ECO:0000259" key="3">
    <source>
        <dbReference type="PROSITE" id="PS00498"/>
    </source>
</evidence>
<dbReference type="InterPro" id="IPR050316">
    <property type="entry name" value="Tyrosinase/Hemocyanin"/>
</dbReference>
<evidence type="ECO:0000259" key="2">
    <source>
        <dbReference type="PROSITE" id="PS00497"/>
    </source>
</evidence>